<dbReference type="SUPFAM" id="SSF52313">
    <property type="entry name" value="Ribosomal protein S2"/>
    <property type="match status" value="2"/>
</dbReference>
<protein>
    <submittedName>
        <fullName evidence="3">Ribosomal protein S2</fullName>
    </submittedName>
</protein>
<reference evidence="3" key="1">
    <citation type="journal article" date="2017" name="Genome Biol. Evol.">
        <title>Mitochondrial Genome Evolution and a Novel RNA Editing System in Deep-Branching Heteroloboseids.</title>
        <authorList>
            <person name="Yang J."/>
            <person name="Harding T."/>
            <person name="Kamikawa R."/>
            <person name="Simpson A.G.B."/>
            <person name="Roger A.J."/>
        </authorList>
    </citation>
    <scope>NUCLEOTIDE SEQUENCE</scope>
    <source>
        <strain evidence="3">AS12B</strain>
    </source>
</reference>
<accession>A0A1W6R278</accession>
<dbReference type="InterPro" id="IPR001865">
    <property type="entry name" value="Ribosomal_uS2"/>
</dbReference>
<evidence type="ECO:0000256" key="1">
    <source>
        <dbReference type="ARBA" id="ARBA00006242"/>
    </source>
</evidence>
<proteinExistence type="inferred from homology"/>
<feature type="compositionally biased region" description="Basic and acidic residues" evidence="2">
    <location>
        <begin position="700"/>
        <end position="711"/>
    </location>
</feature>
<dbReference type="GO" id="GO:0003735">
    <property type="term" value="F:structural constituent of ribosome"/>
    <property type="evidence" value="ECO:0007669"/>
    <property type="project" value="InterPro"/>
</dbReference>
<gene>
    <name evidence="3" type="primary">rps2</name>
</gene>
<dbReference type="Gene3D" id="3.40.50.10490">
    <property type="entry name" value="Glucose-6-phosphate isomerase like protein, domain 1"/>
    <property type="match status" value="2"/>
</dbReference>
<dbReference type="Pfam" id="PF00318">
    <property type="entry name" value="Ribosomal_S2"/>
    <property type="match status" value="2"/>
</dbReference>
<comment type="similarity">
    <text evidence="1">Belongs to the universal ribosomal protein uS2 family.</text>
</comment>
<organism evidence="3">
    <name type="scientific">Pharyngomonas kirbyi</name>
    <dbReference type="NCBI Taxonomy" id="63601"/>
    <lineage>
        <taxon>Eukaryota</taxon>
        <taxon>Discoba</taxon>
        <taxon>Heterolobosea</taxon>
        <taxon>Pharyngomonada</taxon>
        <taxon>Pharyngomonas</taxon>
    </lineage>
</organism>
<dbReference type="InterPro" id="IPR023591">
    <property type="entry name" value="Ribosomal_uS2_flav_dom_sf"/>
</dbReference>
<feature type="region of interest" description="Disordered" evidence="2">
    <location>
        <begin position="700"/>
        <end position="734"/>
    </location>
</feature>
<feature type="compositionally biased region" description="Polar residues" evidence="2">
    <location>
        <begin position="712"/>
        <end position="734"/>
    </location>
</feature>
<dbReference type="GO" id="GO:0005763">
    <property type="term" value="C:mitochondrial small ribosomal subunit"/>
    <property type="evidence" value="ECO:0007669"/>
    <property type="project" value="TreeGrafter"/>
</dbReference>
<keyword evidence="3" id="KW-0687">Ribonucleoprotein</keyword>
<keyword evidence="3" id="KW-0689">Ribosomal protein</keyword>
<name>A0A1W6R278_9EUKA</name>
<geneLocation type="mitochondrion" evidence="3"/>
<dbReference type="InterPro" id="IPR005706">
    <property type="entry name" value="Ribosomal_uS2_bac/mit/plastid"/>
</dbReference>
<dbReference type="GeneID" id="32891814"/>
<dbReference type="EMBL" id="KX891215">
    <property type="protein sequence ID" value="ARO48003.1"/>
    <property type="molecule type" value="Genomic_DNA"/>
</dbReference>
<sequence length="782" mass="94316">MKDTNQLNYPEKINIKLLMKMGAHIGHAKIDWNTKNNAYLAGLTNNKYIIFNINKTLFFFKKALMFMRSVGLNNGTFVIYYPGDNNFYRLMMEGVLDKEGLMPTRYPFIHSIVKPGFFSNWRINYRKLVKKFFKVIFYNPFFFGSIATKEIDKDINNVTLNAFVNKDKLNYLRLKRSRFIRRFSFSSWIKKFMELTDTSYFRRAMRVSKSLIGVKKFKNRLRLNRYNYHQKLFSNENVARLQYLVKKKSKRSDTLNVQLAKTFLKIFFKGYSSLSNLCFSHKENNLSNKFLIVNFDKKLINSDKYCMYAVNSGNYRKNLLKTKLNTNVYRFINNESFYTFCYKTITKNRKINIKLKRYYDYFLFKGKESFLRNFLKNFNLRFFLIIGSTAKKKKYMKRKIEIRKINMHKRSKRLRLTNRQRAVNLKRRYKSLLGFNNKWIIKNSLDKFFNNNKSKNTPRSIRDEYKKRYFQQKDFKIEGFFDFLSKKPLYQSFRNKRGKKSQFSRIDSLKMLYYNIYEILIKISLRRKKQRSNSDALTPYEQKLFRKFIKFVLIFRYLKRIKRVPTSVLLLNPTVHESQYTDFSSLNSAMIGITDSNSIYSSLSYFIPSNDDNFILFLYYVKMISKAFGDGRKSFFSNKLNPKFAHNLSKSRMYKNSFIYQYRDGFRKGESSFFLLPHGHHHDLKHYKRLEESKKKREEQLLSRQREDYSKNTKVNLLQNKNRNYNSKNPENLLNTFNSKKRLKETNKYDTSYIRNMNNYAGRGKLKVFKKSKNPFFKPKNK</sequence>
<dbReference type="AlphaFoldDB" id="A0A1W6R278"/>
<dbReference type="PANTHER" id="PTHR12534:SF0">
    <property type="entry name" value="SMALL RIBOSOMAL SUBUNIT PROTEIN US2M"/>
    <property type="match status" value="1"/>
</dbReference>
<evidence type="ECO:0000256" key="2">
    <source>
        <dbReference type="SAM" id="MobiDB-lite"/>
    </source>
</evidence>
<evidence type="ECO:0000313" key="3">
    <source>
        <dbReference type="EMBL" id="ARO48003.1"/>
    </source>
</evidence>
<keyword evidence="3" id="KW-0496">Mitochondrion</keyword>
<dbReference type="PANTHER" id="PTHR12534">
    <property type="entry name" value="30S RIBOSOMAL PROTEIN S2 PROKARYOTIC AND ORGANELLAR"/>
    <property type="match status" value="1"/>
</dbReference>
<dbReference type="RefSeq" id="YP_009370837.1">
    <property type="nucleotide sequence ID" value="NC_034798.1"/>
</dbReference>
<dbReference type="GO" id="GO:0006412">
    <property type="term" value="P:translation"/>
    <property type="evidence" value="ECO:0007669"/>
    <property type="project" value="InterPro"/>
</dbReference>